<evidence type="ECO:0000313" key="4">
    <source>
        <dbReference type="Proteomes" id="UP001156398"/>
    </source>
</evidence>
<dbReference type="InterPro" id="IPR043917">
    <property type="entry name" value="DUF5753"/>
</dbReference>
<dbReference type="Pfam" id="PF19054">
    <property type="entry name" value="DUF5753"/>
    <property type="match status" value="1"/>
</dbReference>
<reference evidence="3 4" key="1">
    <citation type="submission" date="2023-05" db="EMBL/GenBank/DDBJ databases">
        <title>Streptantibioticus silvisoli sp. nov., acidotolerant actinomycetes 1 from pine litter.</title>
        <authorList>
            <person name="Swiecimska M."/>
            <person name="Golinska P."/>
            <person name="Sangal V."/>
            <person name="Wachnowicz B."/>
            <person name="Goodfellow M."/>
        </authorList>
    </citation>
    <scope>NUCLEOTIDE SEQUENCE [LARGE SCALE GENOMIC DNA]</scope>
    <source>
        <strain evidence="3 4">SL54</strain>
    </source>
</reference>
<organism evidence="3 4">
    <name type="scientific">Streptantibioticus silvisoli</name>
    <dbReference type="NCBI Taxonomy" id="2705255"/>
    <lineage>
        <taxon>Bacteria</taxon>
        <taxon>Bacillati</taxon>
        <taxon>Actinomycetota</taxon>
        <taxon>Actinomycetes</taxon>
        <taxon>Kitasatosporales</taxon>
        <taxon>Streptomycetaceae</taxon>
        <taxon>Streptantibioticus</taxon>
    </lineage>
</organism>
<feature type="compositionally biased region" description="Basic and acidic residues" evidence="1">
    <location>
        <begin position="14"/>
        <end position="24"/>
    </location>
</feature>
<sequence>MTTPDEAINGLRAADQRRQGRVETPDTGPITAERLTEVEAIAHTIRAWNPSIIPGLLQTIRYTLGALALATPALPAEETQRRAHQRAARIDAFLKRWVDGDPVEARFVIGEQAITRPIAAPQAHRRQLRHLLHLVDLDSLSIQVMPEAVTTPGRLGQFALYALRGDAGREGGRLGYVETPVGAWYTTRAQDVARLYAGFDDMTAHALSTDESRTFIQEAL</sequence>
<feature type="region of interest" description="Disordered" evidence="1">
    <location>
        <begin position="1"/>
        <end position="28"/>
    </location>
</feature>
<proteinExistence type="predicted"/>
<dbReference type="Proteomes" id="UP001156398">
    <property type="component" value="Unassembled WGS sequence"/>
</dbReference>
<comment type="caution">
    <text evidence="3">The sequence shown here is derived from an EMBL/GenBank/DDBJ whole genome shotgun (WGS) entry which is preliminary data.</text>
</comment>
<dbReference type="RefSeq" id="WP_271325336.1">
    <property type="nucleotide sequence ID" value="NZ_JAAGKO020000027.1"/>
</dbReference>
<feature type="domain" description="DUF5753" evidence="2">
    <location>
        <begin position="33"/>
        <end position="218"/>
    </location>
</feature>
<accession>A0ABT6W4G2</accession>
<evidence type="ECO:0000256" key="1">
    <source>
        <dbReference type="SAM" id="MobiDB-lite"/>
    </source>
</evidence>
<evidence type="ECO:0000313" key="3">
    <source>
        <dbReference type="EMBL" id="MDI5964847.1"/>
    </source>
</evidence>
<evidence type="ECO:0000259" key="2">
    <source>
        <dbReference type="Pfam" id="PF19054"/>
    </source>
</evidence>
<name>A0ABT6W4G2_9ACTN</name>
<dbReference type="EMBL" id="JAAGKO020000027">
    <property type="protein sequence ID" value="MDI5964847.1"/>
    <property type="molecule type" value="Genomic_DNA"/>
</dbReference>
<gene>
    <name evidence="3" type="ORF">POF43_019325</name>
</gene>
<keyword evidence="4" id="KW-1185">Reference proteome</keyword>
<protein>
    <submittedName>
        <fullName evidence="3">DUF5753 domain-containing protein</fullName>
    </submittedName>
</protein>